<sequence>MNKPIIAALMLAGASIPLAACGGEPEQPAEAVDANAIAGIEITNARLVLPPVSGNPAAVYFDLGNAGERSVTFRNAEVTGAGRAEIHQSMMEGEKMVMGEAHPQTIQPGGSLEFAPGGMHVMVFDLAEDMTAGGTAEVTLVAAGGKRHTFTAEIQAAGDDR</sequence>
<dbReference type="EMBL" id="CP081295">
    <property type="protein sequence ID" value="QZD89559.1"/>
    <property type="molecule type" value="Genomic_DNA"/>
</dbReference>
<feature type="chain" id="PRO_5046445304" evidence="1">
    <location>
        <begin position="20"/>
        <end position="161"/>
    </location>
</feature>
<dbReference type="InterPro" id="IPR007410">
    <property type="entry name" value="LpqE-like"/>
</dbReference>
<keyword evidence="3" id="KW-1185">Reference proteome</keyword>
<gene>
    <name evidence="2" type="ORF">K3148_12225</name>
</gene>
<evidence type="ECO:0000313" key="3">
    <source>
        <dbReference type="Proteomes" id="UP000824281"/>
    </source>
</evidence>
<name>A0ABX8ZKU0_9SPHN</name>
<dbReference type="SUPFAM" id="SSF110087">
    <property type="entry name" value="DR1885-like metal-binding protein"/>
    <property type="match status" value="1"/>
</dbReference>
<evidence type="ECO:0000313" key="2">
    <source>
        <dbReference type="EMBL" id="QZD89559.1"/>
    </source>
</evidence>
<feature type="signal peptide" evidence="1">
    <location>
        <begin position="1"/>
        <end position="19"/>
    </location>
</feature>
<reference evidence="2 3" key="1">
    <citation type="submission" date="2021-08" db="EMBL/GenBank/DDBJ databases">
        <title>Comparative Genomics Analysis of the Genus Qipengyuania Reveals Extensive Genetic Diversity and Metabolic Versatility, Including the Description of Fifteen Novel Species.</title>
        <authorList>
            <person name="Liu Y."/>
        </authorList>
    </citation>
    <scope>NUCLEOTIDE SEQUENCE [LARGE SCALE GENOMIC DNA]</scope>
    <source>
        <strain evidence="2 3">1NDH13</strain>
    </source>
</reference>
<protein>
    <submittedName>
        <fullName evidence="2">Copper chaperone PCu(A)C</fullName>
    </submittedName>
</protein>
<keyword evidence="1" id="KW-0732">Signal</keyword>
<accession>A0ABX8ZKU0</accession>
<dbReference type="InterPro" id="IPR036182">
    <property type="entry name" value="PCuAC_sf"/>
</dbReference>
<dbReference type="InterPro" id="IPR058248">
    <property type="entry name" value="Lxx211020-like"/>
</dbReference>
<dbReference type="RefSeq" id="WP_221425040.1">
    <property type="nucleotide sequence ID" value="NZ_CP081295.1"/>
</dbReference>
<dbReference type="PANTHER" id="PTHR36302:SF1">
    <property type="entry name" value="COPPER CHAPERONE PCU(A)C"/>
    <property type="match status" value="1"/>
</dbReference>
<proteinExistence type="predicted"/>
<evidence type="ECO:0000256" key="1">
    <source>
        <dbReference type="SAM" id="SignalP"/>
    </source>
</evidence>
<dbReference type="Proteomes" id="UP000824281">
    <property type="component" value="Chromosome"/>
</dbReference>
<organism evidence="2 3">
    <name type="scientific">Qipengyuania aurantiaca</name>
    <dbReference type="NCBI Taxonomy" id="2867233"/>
    <lineage>
        <taxon>Bacteria</taxon>
        <taxon>Pseudomonadati</taxon>
        <taxon>Pseudomonadota</taxon>
        <taxon>Alphaproteobacteria</taxon>
        <taxon>Sphingomonadales</taxon>
        <taxon>Erythrobacteraceae</taxon>
        <taxon>Qipengyuania</taxon>
    </lineage>
</organism>
<dbReference type="PANTHER" id="PTHR36302">
    <property type="entry name" value="BLR7088 PROTEIN"/>
    <property type="match status" value="1"/>
</dbReference>
<dbReference type="Pfam" id="PF04314">
    <property type="entry name" value="PCuAC"/>
    <property type="match status" value="1"/>
</dbReference>
<dbReference type="Gene3D" id="2.60.40.1890">
    <property type="entry name" value="PCu(A)C copper chaperone"/>
    <property type="match status" value="1"/>
</dbReference>